<evidence type="ECO:0000256" key="1">
    <source>
        <dbReference type="ARBA" id="ARBA00022603"/>
    </source>
</evidence>
<protein>
    <recommendedName>
        <fullName evidence="6">TRAM domain-containing protein</fullName>
    </recommendedName>
</protein>
<feature type="compositionally biased region" description="Acidic residues" evidence="5">
    <location>
        <begin position="33"/>
        <end position="45"/>
    </location>
</feature>
<dbReference type="Pfam" id="PF01938">
    <property type="entry name" value="TRAM"/>
    <property type="match status" value="1"/>
</dbReference>
<organism evidence="7 8">
    <name type="scientific">Apiospora kogelbergensis</name>
    <dbReference type="NCBI Taxonomy" id="1337665"/>
    <lineage>
        <taxon>Eukaryota</taxon>
        <taxon>Fungi</taxon>
        <taxon>Dikarya</taxon>
        <taxon>Ascomycota</taxon>
        <taxon>Pezizomycotina</taxon>
        <taxon>Sordariomycetes</taxon>
        <taxon>Xylariomycetidae</taxon>
        <taxon>Amphisphaeriales</taxon>
        <taxon>Apiosporaceae</taxon>
        <taxon>Apiospora</taxon>
    </lineage>
</organism>
<reference evidence="7 8" key="1">
    <citation type="submission" date="2023-01" db="EMBL/GenBank/DDBJ databases">
        <title>Analysis of 21 Apiospora genomes using comparative genomics revels a genus with tremendous synthesis potential of carbohydrate active enzymes and secondary metabolites.</title>
        <authorList>
            <person name="Sorensen T."/>
        </authorList>
    </citation>
    <scope>NUCLEOTIDE SEQUENCE [LARGE SCALE GENOMIC DNA]</scope>
    <source>
        <strain evidence="7 8">CBS 117206</strain>
    </source>
</reference>
<dbReference type="FunFam" id="2.40.50.140:FF:000201">
    <property type="entry name" value="TRM2p tRNA methyltransferase"/>
    <property type="match status" value="1"/>
</dbReference>
<dbReference type="EMBL" id="JAQQWP010000002">
    <property type="protein sequence ID" value="KAK8130732.1"/>
    <property type="molecule type" value="Genomic_DNA"/>
</dbReference>
<proteinExistence type="inferred from homology"/>
<comment type="caution">
    <text evidence="7">The sequence shown here is derived from an EMBL/GenBank/DDBJ whole genome shotgun (WGS) entry which is preliminary data.</text>
</comment>
<dbReference type="AlphaFoldDB" id="A0AAW0RA06"/>
<dbReference type="PROSITE" id="PS50926">
    <property type="entry name" value="TRAM"/>
    <property type="match status" value="1"/>
</dbReference>
<dbReference type="FunFam" id="3.40.50.150:FF:000104">
    <property type="entry name" value="S-adenosyl-L-methionine-dependent methyltransferase"/>
    <property type="match status" value="1"/>
</dbReference>
<dbReference type="InterPro" id="IPR029063">
    <property type="entry name" value="SAM-dependent_MTases_sf"/>
</dbReference>
<accession>A0AAW0RA06</accession>
<dbReference type="PROSITE" id="PS51687">
    <property type="entry name" value="SAM_MT_RNA_M5U"/>
    <property type="match status" value="1"/>
</dbReference>
<dbReference type="InterPro" id="IPR012340">
    <property type="entry name" value="NA-bd_OB-fold"/>
</dbReference>
<keyword evidence="3 4" id="KW-0949">S-adenosyl-L-methionine</keyword>
<evidence type="ECO:0000313" key="7">
    <source>
        <dbReference type="EMBL" id="KAK8130732.1"/>
    </source>
</evidence>
<dbReference type="Gene3D" id="3.40.50.150">
    <property type="entry name" value="Vaccinia Virus protein VP39"/>
    <property type="match status" value="1"/>
</dbReference>
<dbReference type="SUPFAM" id="SSF53335">
    <property type="entry name" value="S-adenosyl-L-methionine-dependent methyltransferases"/>
    <property type="match status" value="1"/>
</dbReference>
<dbReference type="InterPro" id="IPR002792">
    <property type="entry name" value="TRAM_dom"/>
</dbReference>
<dbReference type="PANTHER" id="PTHR11061:SF30">
    <property type="entry name" value="TRNA (URACIL(54)-C(5))-METHYLTRANSFERASE"/>
    <property type="match status" value="1"/>
</dbReference>
<dbReference type="PANTHER" id="PTHR11061">
    <property type="entry name" value="RNA M5U METHYLTRANSFERASE"/>
    <property type="match status" value="1"/>
</dbReference>
<keyword evidence="1 4" id="KW-0489">Methyltransferase</keyword>
<dbReference type="GO" id="GO:0008173">
    <property type="term" value="F:RNA methyltransferase activity"/>
    <property type="evidence" value="ECO:0007669"/>
    <property type="project" value="InterPro"/>
</dbReference>
<evidence type="ECO:0000256" key="3">
    <source>
        <dbReference type="ARBA" id="ARBA00022691"/>
    </source>
</evidence>
<comment type="similarity">
    <text evidence="4">Belongs to the class I-like SAM-binding methyltransferase superfamily. RNA M5U methyltransferase family.</text>
</comment>
<keyword evidence="8" id="KW-1185">Reference proteome</keyword>
<evidence type="ECO:0000313" key="8">
    <source>
        <dbReference type="Proteomes" id="UP001392437"/>
    </source>
</evidence>
<feature type="compositionally biased region" description="Polar residues" evidence="5">
    <location>
        <begin position="278"/>
        <end position="290"/>
    </location>
</feature>
<dbReference type="InterPro" id="IPR010280">
    <property type="entry name" value="U5_MeTrfase_fam"/>
</dbReference>
<evidence type="ECO:0000256" key="5">
    <source>
        <dbReference type="SAM" id="MobiDB-lite"/>
    </source>
</evidence>
<evidence type="ECO:0000259" key="6">
    <source>
        <dbReference type="PROSITE" id="PS50926"/>
    </source>
</evidence>
<comment type="caution">
    <text evidence="4">Lacks conserved residue(s) required for the propagation of feature annotation.</text>
</comment>
<keyword evidence="2 4" id="KW-0808">Transferase</keyword>
<dbReference type="Gene3D" id="2.40.50.140">
    <property type="entry name" value="Nucleic acid-binding proteins"/>
    <property type="match status" value="1"/>
</dbReference>
<feature type="domain" description="TRAM" evidence="6">
    <location>
        <begin position="45"/>
        <end position="106"/>
    </location>
</feature>
<sequence>MRKRERDMKSGSHEEILALDIKALLESQKSSDADETSADAAEETLPEQGSQVDVEVVELSSTGDGLAQLKGSKQVYVVPFSVPGDIVKVKAYRHMQEGYTIADFISIVKPSPLRDDSRINCKYFATCSGCQFQMLDYAEQLRLKRRIVEKAYRNFSELPPELIPTIQDTIGSPLQYGYRTKLTPHFDGPSGWSRGRNPFTSRPPIGYMPKGSRKTIDIEDCPIGTDAVRVGMKKERERMETEFNKYTRGSTILLRESTRRVAKDAPAPEPPYRRMPWWSSQTLIPTTRRA</sequence>
<evidence type="ECO:0000256" key="2">
    <source>
        <dbReference type="ARBA" id="ARBA00022679"/>
    </source>
</evidence>
<feature type="region of interest" description="Disordered" evidence="5">
    <location>
        <begin position="28"/>
        <end position="52"/>
    </location>
</feature>
<dbReference type="Proteomes" id="UP001392437">
    <property type="component" value="Unassembled WGS sequence"/>
</dbReference>
<name>A0AAW0RA06_9PEZI</name>
<gene>
    <name evidence="7" type="ORF">PG999_003112</name>
</gene>
<evidence type="ECO:0000256" key="4">
    <source>
        <dbReference type="PROSITE-ProRule" id="PRU01024"/>
    </source>
</evidence>
<dbReference type="SUPFAM" id="SSF50249">
    <property type="entry name" value="Nucleic acid-binding proteins"/>
    <property type="match status" value="1"/>
</dbReference>
<dbReference type="GO" id="GO:0006396">
    <property type="term" value="P:RNA processing"/>
    <property type="evidence" value="ECO:0007669"/>
    <property type="project" value="InterPro"/>
</dbReference>
<feature type="region of interest" description="Disordered" evidence="5">
    <location>
        <begin position="259"/>
        <end position="290"/>
    </location>
</feature>
<feature type="region of interest" description="Disordered" evidence="5">
    <location>
        <begin position="187"/>
        <end position="211"/>
    </location>
</feature>
<dbReference type="GO" id="GO:0032259">
    <property type="term" value="P:methylation"/>
    <property type="evidence" value="ECO:0007669"/>
    <property type="project" value="UniProtKB-KW"/>
</dbReference>